<name>A0A409WA79_9AGAR</name>
<protein>
    <submittedName>
        <fullName evidence="1">Uncharacterized protein</fullName>
    </submittedName>
</protein>
<sequence length="503" mass="57732">MSDQYIPEKETGDPIHETAHYQQYARSYDFDSDMPYILQLPPEITLLIFNHAVTSHYYSPLSSRHETCPPPEVTVSHVCHVWRSLSLECAQLWVNFFHKGPVTSSTINRLVTFLARSETKLVNLWFDFEVYHSSDDMVMPSGIHERLALVHKTLLHAPRWNSFTLKALGTSIVRMMLADLLSIVPAAPNLKHYSFCIGNTKERFAFPQNLEGMSFRKNTPILKSVVLDASFLQLGRPPLTNVTTLRLEMPHLDPSRKLPLPWPLFIELISLPILESLSIDGNIPEGIDFDRNTVILLKNLKHLRYSGERNIGCLLPQLAAPRLQSLVVRDEWFPKEPDLNTMNIRPRPFPSLQTLSLIHPSPAAREFIDYFTHLTSSATKVIIIEKDDTNVLATLSGLGRTLWPKLQVLTCIFDPGLKIKLVDLVCLVEGQEERILVQVLTKANEFWQLEHPEWYGMLTHFSEVESLGDHHPLWHASWPPGDEELDHFFDFEDPFRIHSFRSD</sequence>
<organism evidence="1 2">
    <name type="scientific">Gymnopilus dilepis</name>
    <dbReference type="NCBI Taxonomy" id="231916"/>
    <lineage>
        <taxon>Eukaryota</taxon>
        <taxon>Fungi</taxon>
        <taxon>Dikarya</taxon>
        <taxon>Basidiomycota</taxon>
        <taxon>Agaricomycotina</taxon>
        <taxon>Agaricomycetes</taxon>
        <taxon>Agaricomycetidae</taxon>
        <taxon>Agaricales</taxon>
        <taxon>Agaricineae</taxon>
        <taxon>Hymenogastraceae</taxon>
        <taxon>Gymnopilus</taxon>
    </lineage>
</organism>
<dbReference type="AlphaFoldDB" id="A0A409WA79"/>
<keyword evidence="2" id="KW-1185">Reference proteome</keyword>
<dbReference type="OrthoDB" id="3244423at2759"/>
<gene>
    <name evidence="1" type="ORF">CVT26_015473</name>
</gene>
<proteinExistence type="predicted"/>
<evidence type="ECO:0000313" key="1">
    <source>
        <dbReference type="EMBL" id="PPQ75389.1"/>
    </source>
</evidence>
<dbReference type="InParanoid" id="A0A409WA79"/>
<accession>A0A409WA79</accession>
<dbReference type="EMBL" id="NHYE01005264">
    <property type="protein sequence ID" value="PPQ75389.1"/>
    <property type="molecule type" value="Genomic_DNA"/>
</dbReference>
<evidence type="ECO:0000313" key="2">
    <source>
        <dbReference type="Proteomes" id="UP000284706"/>
    </source>
</evidence>
<reference evidence="1 2" key="1">
    <citation type="journal article" date="2018" name="Evol. Lett.">
        <title>Horizontal gene cluster transfer increased hallucinogenic mushroom diversity.</title>
        <authorList>
            <person name="Reynolds H.T."/>
            <person name="Vijayakumar V."/>
            <person name="Gluck-Thaler E."/>
            <person name="Korotkin H.B."/>
            <person name="Matheny P.B."/>
            <person name="Slot J.C."/>
        </authorList>
    </citation>
    <scope>NUCLEOTIDE SEQUENCE [LARGE SCALE GENOMIC DNA]</scope>
    <source>
        <strain evidence="1 2">SRW20</strain>
    </source>
</reference>
<dbReference type="SUPFAM" id="SSF52047">
    <property type="entry name" value="RNI-like"/>
    <property type="match status" value="1"/>
</dbReference>
<comment type="caution">
    <text evidence="1">The sequence shown here is derived from an EMBL/GenBank/DDBJ whole genome shotgun (WGS) entry which is preliminary data.</text>
</comment>
<dbReference type="Proteomes" id="UP000284706">
    <property type="component" value="Unassembled WGS sequence"/>
</dbReference>
<dbReference type="STRING" id="231916.A0A409WA79"/>